<proteinExistence type="predicted"/>
<dbReference type="EMBL" id="BBML01000001">
    <property type="protein sequence ID" value="GAK95490.1"/>
    <property type="molecule type" value="Genomic_DNA"/>
</dbReference>
<sequence>MKKFKFIPFLFLVFSLTYISCSDDETVSDDYKNDVLLKSVENEDIPEVWEFSIVVDGEKINGEILLDWNHEKEVANSVIVSSNILDAIGISQSEFDSQLQTEVNSDDDDDDPNDGLSPHAQCIETCKDKYTDENGNKIRGRGACKANCWVDTAIRLVEAIVPAL</sequence>
<dbReference type="Proteomes" id="UP000029221">
    <property type="component" value="Unassembled WGS sequence"/>
</dbReference>
<evidence type="ECO:0000313" key="2">
    <source>
        <dbReference type="Proteomes" id="UP000029221"/>
    </source>
</evidence>
<evidence type="ECO:0000313" key="1">
    <source>
        <dbReference type="EMBL" id="GAK95490.1"/>
    </source>
</evidence>
<protein>
    <submittedName>
        <fullName evidence="1">Uncharacterized protein</fullName>
    </submittedName>
</protein>
<reference evidence="1" key="1">
    <citation type="journal article" date="2014" name="Genome Announc.">
        <title>Draft Genome Sequences of Marine Flavobacterium Nonlabens Strains NR17, NR24, NR27, NR32, NR33, and Ara13.</title>
        <authorList>
            <person name="Nakanishi M."/>
            <person name="Meirelles P."/>
            <person name="Suzuki R."/>
            <person name="Takatani N."/>
            <person name="Mino S."/>
            <person name="Suda W."/>
            <person name="Oshima K."/>
            <person name="Hattori M."/>
            <person name="Ohkuma M."/>
            <person name="Hosokawa M."/>
            <person name="Miyashita K."/>
            <person name="Thompson F.L."/>
            <person name="Niwa A."/>
            <person name="Sawabe T."/>
            <person name="Sawabe T."/>
        </authorList>
    </citation>
    <scope>NUCLEOTIDE SEQUENCE [LARGE SCALE GENOMIC DNA]</scope>
    <source>
        <strain evidence="1">JCM 19294</strain>
    </source>
</reference>
<name>A0A090PXN1_9FLAO</name>
<comment type="caution">
    <text evidence="1">The sequence shown here is derived from an EMBL/GenBank/DDBJ whole genome shotgun (WGS) entry which is preliminary data.</text>
</comment>
<keyword evidence="2" id="KW-1185">Reference proteome</keyword>
<organism evidence="1 2">
    <name type="scientific">Nonlabens tegetincola</name>
    <dbReference type="NCBI Taxonomy" id="323273"/>
    <lineage>
        <taxon>Bacteria</taxon>
        <taxon>Pseudomonadati</taxon>
        <taxon>Bacteroidota</taxon>
        <taxon>Flavobacteriia</taxon>
        <taxon>Flavobacteriales</taxon>
        <taxon>Flavobacteriaceae</taxon>
        <taxon>Nonlabens</taxon>
    </lineage>
</organism>
<accession>A0A090PXN1</accession>
<dbReference type="AlphaFoldDB" id="A0A090PXN1"/>
<gene>
    <name evidence="1" type="ORF">JCM19294_2272</name>
</gene>
<dbReference type="RefSeq" id="WP_042276026.1">
    <property type="nucleotide sequence ID" value="NZ_BBML01000001.1"/>
</dbReference>